<dbReference type="Proteomes" id="UP000676951">
    <property type="component" value="Chromosome"/>
</dbReference>
<dbReference type="InterPro" id="IPR027385">
    <property type="entry name" value="Beta-barrel_OMP"/>
</dbReference>
<evidence type="ECO:0000313" key="8">
    <source>
        <dbReference type="EMBL" id="QWG21232.1"/>
    </source>
</evidence>
<comment type="subcellular location">
    <subcellularLocation>
        <location evidence="1">Cell outer membrane</location>
    </subcellularLocation>
</comment>
<proteinExistence type="inferred from homology"/>
<evidence type="ECO:0000256" key="2">
    <source>
        <dbReference type="ARBA" id="ARBA00022729"/>
    </source>
</evidence>
<dbReference type="SUPFAM" id="SSF56925">
    <property type="entry name" value="OMPA-like"/>
    <property type="match status" value="2"/>
</dbReference>
<evidence type="ECO:0000256" key="3">
    <source>
        <dbReference type="ARBA" id="ARBA00023136"/>
    </source>
</evidence>
<evidence type="ECO:0000256" key="5">
    <source>
        <dbReference type="ARBA" id="ARBA00038306"/>
    </source>
</evidence>
<dbReference type="InterPro" id="IPR011250">
    <property type="entry name" value="OMP/PagP_B-barrel"/>
</dbReference>
<sequence>MKTSDRSVVALVALLAVTGSGTALAQSWTGPFVGLTAGYGSGHSNQTDSGIPPATLPLGDGSYRVSGGLAGATIGYSRQQGSWVLGLEGDYSWANISGSSPVCAANTATPHPCGTKLDALGTLRGRVGYAMGPSGSVLPYITGGLAVGNMQGWDRLTPSEGSGFRAGWTAGAGIEARIAPQWTAKLEYLHVDLGPSVLFDVVPLVPETVGFRADIIRVGLNRSFGDPVVAAPAPMYAKAHAKAPVLAPAYDWSGFYVGGDIGGMAQTGSGTSDFFQNDPDPAFANNVQAQSPAASSFIGGLHAGFNWQFARSLVAGVEGDWQWMNAHYLFCRQTDIASAACADNGRGFAYGSSEAKSLATIRGRLGLTFDRLMFYGTGGIAFAEVNSSLGTNCLVNGCADQGGASAALSNYATKKTGWVAGGGIEWMLDANWIVRGEYLHADLGNVTNLLVLDPINSCFAGGPCGATFSRDVRYDIVRLGASYKFGGPVVARY</sequence>
<dbReference type="AlphaFoldDB" id="A0A975NTY6"/>
<dbReference type="Gene3D" id="2.40.160.20">
    <property type="match status" value="2"/>
</dbReference>
<dbReference type="GO" id="GO:0009279">
    <property type="term" value="C:cell outer membrane"/>
    <property type="evidence" value="ECO:0007669"/>
    <property type="project" value="UniProtKB-SubCell"/>
</dbReference>
<evidence type="ECO:0000256" key="4">
    <source>
        <dbReference type="ARBA" id="ARBA00023237"/>
    </source>
</evidence>
<evidence type="ECO:0000313" key="9">
    <source>
        <dbReference type="Proteomes" id="UP000676951"/>
    </source>
</evidence>
<feature type="domain" description="Outer membrane protein beta-barrel" evidence="7">
    <location>
        <begin position="12"/>
        <end position="224"/>
    </location>
</feature>
<dbReference type="Pfam" id="PF13505">
    <property type="entry name" value="OMP_b-brl"/>
    <property type="match status" value="2"/>
</dbReference>
<keyword evidence="3" id="KW-0472">Membrane</keyword>
<dbReference type="RefSeq" id="WP_215601956.1">
    <property type="nucleotide sequence ID" value="NZ_CP076136.1"/>
</dbReference>
<dbReference type="PANTHER" id="PTHR34001:SF3">
    <property type="entry name" value="BLL7405 PROTEIN"/>
    <property type="match status" value="1"/>
</dbReference>
<feature type="domain" description="Outer membrane protein beta-barrel" evidence="7">
    <location>
        <begin position="242"/>
        <end position="485"/>
    </location>
</feature>
<organism evidence="8 9">
    <name type="scientific">Bradyrhizobium sediminis</name>
    <dbReference type="NCBI Taxonomy" id="2840469"/>
    <lineage>
        <taxon>Bacteria</taxon>
        <taxon>Pseudomonadati</taxon>
        <taxon>Pseudomonadota</taxon>
        <taxon>Alphaproteobacteria</taxon>
        <taxon>Hyphomicrobiales</taxon>
        <taxon>Nitrobacteraceae</taxon>
        <taxon>Bradyrhizobium</taxon>
    </lineage>
</organism>
<evidence type="ECO:0000256" key="1">
    <source>
        <dbReference type="ARBA" id="ARBA00004442"/>
    </source>
</evidence>
<dbReference type="EMBL" id="CP076136">
    <property type="protein sequence ID" value="QWG21232.1"/>
    <property type="molecule type" value="Genomic_DNA"/>
</dbReference>
<keyword evidence="9" id="KW-1185">Reference proteome</keyword>
<name>A0A975NTY6_9BRAD</name>
<keyword evidence="2 6" id="KW-0732">Signal</keyword>
<gene>
    <name evidence="8" type="ORF">KMZ93_14370</name>
</gene>
<evidence type="ECO:0000256" key="6">
    <source>
        <dbReference type="SAM" id="SignalP"/>
    </source>
</evidence>
<comment type="similarity">
    <text evidence="5">Belongs to the Omp25/RopB family.</text>
</comment>
<dbReference type="InterPro" id="IPR051692">
    <property type="entry name" value="OMP-like"/>
</dbReference>
<dbReference type="PANTHER" id="PTHR34001">
    <property type="entry name" value="BLL7405 PROTEIN"/>
    <property type="match status" value="1"/>
</dbReference>
<protein>
    <submittedName>
        <fullName evidence="8">Outer membrane beta-barrel protein</fullName>
    </submittedName>
</protein>
<reference evidence="8 9" key="1">
    <citation type="submission" date="2021-06" db="EMBL/GenBank/DDBJ databases">
        <title>Bradyrhizobium sp. S2-11-4 Genome sequencing.</title>
        <authorList>
            <person name="Jin L."/>
        </authorList>
    </citation>
    <scope>NUCLEOTIDE SEQUENCE [LARGE SCALE GENOMIC DNA]</scope>
    <source>
        <strain evidence="8 9">S2-11-4</strain>
    </source>
</reference>
<accession>A0A975NTY6</accession>
<evidence type="ECO:0000259" key="7">
    <source>
        <dbReference type="Pfam" id="PF13505"/>
    </source>
</evidence>
<feature type="chain" id="PRO_5037216959" evidence="6">
    <location>
        <begin position="26"/>
        <end position="493"/>
    </location>
</feature>
<keyword evidence="4" id="KW-0998">Cell outer membrane</keyword>
<feature type="signal peptide" evidence="6">
    <location>
        <begin position="1"/>
        <end position="25"/>
    </location>
</feature>